<name>T1BRI1_9ZZZZ</name>
<feature type="non-terminal residue" evidence="3">
    <location>
        <position position="67"/>
    </location>
</feature>
<evidence type="ECO:0000256" key="1">
    <source>
        <dbReference type="ARBA" id="ARBA00022741"/>
    </source>
</evidence>
<protein>
    <submittedName>
        <fullName evidence="3">Dephospho-CoA kinase</fullName>
        <ecNumber evidence="3">2.7.-.-</ecNumber>
    </submittedName>
</protein>
<keyword evidence="2" id="KW-0067">ATP-binding</keyword>
<keyword evidence="3" id="KW-0418">Kinase</keyword>
<keyword evidence="3" id="KW-0808">Transferase</keyword>
<dbReference type="InterPro" id="IPR001977">
    <property type="entry name" value="Depp_CoAkinase"/>
</dbReference>
<dbReference type="CDD" id="cd02022">
    <property type="entry name" value="DPCK"/>
    <property type="match status" value="1"/>
</dbReference>
<evidence type="ECO:0000256" key="2">
    <source>
        <dbReference type="ARBA" id="ARBA00022840"/>
    </source>
</evidence>
<comment type="caution">
    <text evidence="3">The sequence shown here is derived from an EMBL/GenBank/DDBJ whole genome shotgun (WGS) entry which is preliminary data.</text>
</comment>
<dbReference type="GO" id="GO:0015937">
    <property type="term" value="P:coenzyme A biosynthetic process"/>
    <property type="evidence" value="ECO:0007669"/>
    <property type="project" value="InterPro"/>
</dbReference>
<reference evidence="3" key="1">
    <citation type="submission" date="2013-08" db="EMBL/GenBank/DDBJ databases">
        <authorList>
            <person name="Mendez C."/>
            <person name="Richter M."/>
            <person name="Ferrer M."/>
            <person name="Sanchez J."/>
        </authorList>
    </citation>
    <scope>NUCLEOTIDE SEQUENCE</scope>
</reference>
<dbReference type="PROSITE" id="PS51219">
    <property type="entry name" value="DPCK"/>
    <property type="match status" value="1"/>
</dbReference>
<organism evidence="3">
    <name type="scientific">mine drainage metagenome</name>
    <dbReference type="NCBI Taxonomy" id="410659"/>
    <lineage>
        <taxon>unclassified sequences</taxon>
        <taxon>metagenomes</taxon>
        <taxon>ecological metagenomes</taxon>
    </lineage>
</organism>
<evidence type="ECO:0000313" key="3">
    <source>
        <dbReference type="EMBL" id="EQD55829.1"/>
    </source>
</evidence>
<proteinExistence type="predicted"/>
<gene>
    <name evidence="3" type="ORF">B1A_11782</name>
</gene>
<dbReference type="InterPro" id="IPR027417">
    <property type="entry name" value="P-loop_NTPase"/>
</dbReference>
<sequence length="67" mass="6997">MIVVGLTGGIASGKSFVGGLFRRLGIPVVDADQLSRQVVQPGTPGFDAVSRNFPAAVTAREIDRSKL</sequence>
<keyword evidence="1" id="KW-0547">Nucleotide-binding</keyword>
<dbReference type="SUPFAM" id="SSF52540">
    <property type="entry name" value="P-loop containing nucleoside triphosphate hydrolases"/>
    <property type="match status" value="1"/>
</dbReference>
<dbReference type="EC" id="2.7.-.-" evidence="3"/>
<dbReference type="GO" id="GO:0005524">
    <property type="term" value="F:ATP binding"/>
    <property type="evidence" value="ECO:0007669"/>
    <property type="project" value="UniProtKB-KW"/>
</dbReference>
<dbReference type="EMBL" id="AUZX01008466">
    <property type="protein sequence ID" value="EQD55829.1"/>
    <property type="molecule type" value="Genomic_DNA"/>
</dbReference>
<dbReference type="Pfam" id="PF01121">
    <property type="entry name" value="CoaE"/>
    <property type="match status" value="1"/>
</dbReference>
<accession>T1BRI1</accession>
<dbReference type="GO" id="GO:0004140">
    <property type="term" value="F:dephospho-CoA kinase activity"/>
    <property type="evidence" value="ECO:0007669"/>
    <property type="project" value="InterPro"/>
</dbReference>
<dbReference type="Gene3D" id="3.40.50.300">
    <property type="entry name" value="P-loop containing nucleotide triphosphate hydrolases"/>
    <property type="match status" value="1"/>
</dbReference>
<reference evidence="3" key="2">
    <citation type="journal article" date="2014" name="ISME J.">
        <title>Microbial stratification in low pH oxic and suboxic macroscopic growths along an acid mine drainage.</title>
        <authorList>
            <person name="Mendez-Garcia C."/>
            <person name="Mesa V."/>
            <person name="Sprenger R.R."/>
            <person name="Richter M."/>
            <person name="Diez M.S."/>
            <person name="Solano J."/>
            <person name="Bargiela R."/>
            <person name="Golyshina O.V."/>
            <person name="Manteca A."/>
            <person name="Ramos J.L."/>
            <person name="Gallego J.R."/>
            <person name="Llorente I."/>
            <person name="Martins Dos Santos V.A."/>
            <person name="Jensen O.N."/>
            <person name="Pelaez A.I."/>
            <person name="Sanchez J."/>
            <person name="Ferrer M."/>
        </authorList>
    </citation>
    <scope>NUCLEOTIDE SEQUENCE</scope>
</reference>
<dbReference type="AlphaFoldDB" id="T1BRI1"/>